<dbReference type="PIRSF" id="PIRSF000243">
    <property type="entry name" value="Cyt_c552"/>
    <property type="match status" value="1"/>
</dbReference>
<dbReference type="InterPro" id="IPR003321">
    <property type="entry name" value="Cyt_c552"/>
</dbReference>
<comment type="catalytic activity">
    <reaction evidence="10">
        <text>6 Fe(III)-[cytochrome c] + NH4(+) + 2 H2O = 6 Fe(II)-[cytochrome c] + nitrite + 8 H(+)</text>
        <dbReference type="Rhea" id="RHEA:13089"/>
        <dbReference type="Rhea" id="RHEA-COMP:10350"/>
        <dbReference type="Rhea" id="RHEA-COMP:14399"/>
        <dbReference type="ChEBI" id="CHEBI:15377"/>
        <dbReference type="ChEBI" id="CHEBI:15378"/>
        <dbReference type="ChEBI" id="CHEBI:16301"/>
        <dbReference type="ChEBI" id="CHEBI:28938"/>
        <dbReference type="ChEBI" id="CHEBI:29033"/>
        <dbReference type="ChEBI" id="CHEBI:29034"/>
        <dbReference type="EC" id="1.7.2.2"/>
    </reaction>
</comment>
<dbReference type="GO" id="GO:0030288">
    <property type="term" value="C:outer membrane-bounded periplasmic space"/>
    <property type="evidence" value="ECO:0007669"/>
    <property type="project" value="TreeGrafter"/>
</dbReference>
<dbReference type="PANTHER" id="PTHR30633:SF0">
    <property type="entry name" value="CYTOCHROME C-552"/>
    <property type="match status" value="1"/>
</dbReference>
<keyword evidence="13" id="KW-1185">Reference proteome</keyword>
<dbReference type="GO" id="GO:0019645">
    <property type="term" value="P:anaerobic electron transport chain"/>
    <property type="evidence" value="ECO:0007669"/>
    <property type="project" value="TreeGrafter"/>
</dbReference>
<keyword evidence="7" id="KW-0106">Calcium</keyword>
<comment type="subcellular location">
    <subcellularLocation>
        <location evidence="1">Cell envelope</location>
    </subcellularLocation>
</comment>
<dbReference type="GO" id="GO:0046872">
    <property type="term" value="F:metal ion binding"/>
    <property type="evidence" value="ECO:0007669"/>
    <property type="project" value="UniProtKB-KW"/>
</dbReference>
<evidence type="ECO:0000256" key="8">
    <source>
        <dbReference type="ARBA" id="ARBA00023002"/>
    </source>
</evidence>
<dbReference type="Gene3D" id="1.20.140.10">
    <property type="entry name" value="Butyryl-CoA Dehydrogenase, subunit A, domain 3"/>
    <property type="match status" value="1"/>
</dbReference>
<evidence type="ECO:0000313" key="13">
    <source>
        <dbReference type="Proteomes" id="UP000677265"/>
    </source>
</evidence>
<keyword evidence="4" id="KW-0349">Heme</keyword>
<sequence length="483" mass="54254">MNRLRYGAYLLVLAFVLIVTGCSKDSGEKTANAAGQKTTGLSENEISNEAFKDLFPLQYNSYMKNKKMEDTKYNGSVKRSKYDPDKEPLLPILFNGYGFATEYNEDRGHVYALEDIRNVKRITDKSVGSCYTCKSTAVPGMIKEMGDSYWGANFNQVIWPKGEAMGHSPIGCSDCHDPKTMDLRVTRPSFYKALNAQGIDTSKPTKNEMRSYVCGQCHVEYHFAASNSEVIFPWNNGFKPEDMYEYYNTIAKQNGFEKDWVSSISGTPMLKAQHPEFETNASGPHGKASVSCADCHMPYERVDGKRKISSHWWTSPLKTMQTSCGQCHGDRDLDKLKDRVYEIQEANVSALHEAQDISTTAHYYINKMITSGVGQEKIKEAQEYVRKGQWYWDIIAAENSSGFHNPQGSMDSLRISVEASNKAIRVATEELIKKGVNLDEVNAEIEKVKKAVADEKVNEKKKDQAVNSYFPAQAPVVPATPKK</sequence>
<evidence type="ECO:0000256" key="5">
    <source>
        <dbReference type="ARBA" id="ARBA00022723"/>
    </source>
</evidence>
<dbReference type="InterPro" id="IPR036280">
    <property type="entry name" value="Multihaem_cyt_sf"/>
</dbReference>
<keyword evidence="5" id="KW-0479">Metal-binding</keyword>
<dbReference type="EMBL" id="JAGYPE020000013">
    <property type="protein sequence ID" value="MCH6265836.1"/>
    <property type="molecule type" value="Genomic_DNA"/>
</dbReference>
<evidence type="ECO:0000256" key="10">
    <source>
        <dbReference type="ARBA" id="ARBA00049131"/>
    </source>
</evidence>
<evidence type="ECO:0000313" key="11">
    <source>
        <dbReference type="EMBL" id="MBS4184631.1"/>
    </source>
</evidence>
<evidence type="ECO:0000256" key="3">
    <source>
        <dbReference type="ARBA" id="ARBA00011887"/>
    </source>
</evidence>
<comment type="caution">
    <text evidence="11">The sequence shown here is derived from an EMBL/GenBank/DDBJ whole genome shotgun (WGS) entry which is preliminary data.</text>
</comment>
<keyword evidence="9" id="KW-0408">Iron</keyword>
<protein>
    <recommendedName>
        <fullName evidence="3">nitrite reductase (cytochrome; ammonia-forming)</fullName>
        <ecNumber evidence="3">1.7.2.2</ecNumber>
    </recommendedName>
</protein>
<evidence type="ECO:0000256" key="9">
    <source>
        <dbReference type="ARBA" id="ARBA00023004"/>
    </source>
</evidence>
<gene>
    <name evidence="12" type="ORF">KHB02_009835</name>
    <name evidence="11" type="ORF">KHB02_24970</name>
</gene>
<dbReference type="PROSITE" id="PS51257">
    <property type="entry name" value="PROKAR_LIPOPROTEIN"/>
    <property type="match status" value="1"/>
</dbReference>
<dbReference type="Pfam" id="PF02335">
    <property type="entry name" value="Cytochrom_C552"/>
    <property type="match status" value="1"/>
</dbReference>
<reference evidence="11" key="1">
    <citation type="submission" date="2021-05" db="EMBL/GenBank/DDBJ databases">
        <title>Novel Bacillus species.</title>
        <authorList>
            <person name="Liu G."/>
        </authorList>
    </citation>
    <scope>NUCLEOTIDE SEQUENCE</scope>
    <source>
        <strain evidence="11 13">FJAT-50051</strain>
    </source>
</reference>
<dbReference type="GO" id="GO:0042279">
    <property type="term" value="F:nitrite reductase (cytochrome, ammonia-forming) activity"/>
    <property type="evidence" value="ECO:0007669"/>
    <property type="project" value="UniProtKB-EC"/>
</dbReference>
<evidence type="ECO:0000256" key="6">
    <source>
        <dbReference type="ARBA" id="ARBA00022729"/>
    </source>
</evidence>
<comment type="similarity">
    <text evidence="2">Belongs to the cytochrome c-552 family.</text>
</comment>
<dbReference type="Proteomes" id="UP000677265">
    <property type="component" value="Unassembled WGS sequence"/>
</dbReference>
<keyword evidence="8" id="KW-0560">Oxidoreductase</keyword>
<dbReference type="AlphaFoldDB" id="A0A942T3U7"/>
<accession>A0A942T3U7</accession>
<organism evidence="11">
    <name type="scientific">Neobacillus citreus</name>
    <dbReference type="NCBI Taxonomy" id="2833578"/>
    <lineage>
        <taxon>Bacteria</taxon>
        <taxon>Bacillati</taxon>
        <taxon>Bacillota</taxon>
        <taxon>Bacilli</taxon>
        <taxon>Bacillales</taxon>
        <taxon>Bacillaceae</taxon>
        <taxon>Neobacillus</taxon>
    </lineage>
</organism>
<evidence type="ECO:0000313" key="12">
    <source>
        <dbReference type="EMBL" id="MCH6265836.1"/>
    </source>
</evidence>
<dbReference type="CDD" id="cd00548">
    <property type="entry name" value="NrfA-like"/>
    <property type="match status" value="1"/>
</dbReference>
<dbReference type="PANTHER" id="PTHR30633">
    <property type="entry name" value="CYTOCHROME C-552 RESPIRATORY NITRITE REDUCTASE"/>
    <property type="match status" value="1"/>
</dbReference>
<dbReference type="RefSeq" id="WP_213144551.1">
    <property type="nucleotide sequence ID" value="NZ_JAGYPE020000013.1"/>
</dbReference>
<evidence type="ECO:0000256" key="4">
    <source>
        <dbReference type="ARBA" id="ARBA00022617"/>
    </source>
</evidence>
<dbReference type="Gene3D" id="1.10.1130.10">
    <property type="entry name" value="Flavocytochrome C3, Chain A"/>
    <property type="match status" value="1"/>
</dbReference>
<dbReference type="EC" id="1.7.2.2" evidence="3"/>
<evidence type="ECO:0000256" key="1">
    <source>
        <dbReference type="ARBA" id="ARBA00004196"/>
    </source>
</evidence>
<name>A0A942T3U7_9BACI</name>
<dbReference type="GO" id="GO:0020037">
    <property type="term" value="F:heme binding"/>
    <property type="evidence" value="ECO:0007669"/>
    <property type="project" value="TreeGrafter"/>
</dbReference>
<evidence type="ECO:0000256" key="2">
    <source>
        <dbReference type="ARBA" id="ARBA00009288"/>
    </source>
</evidence>
<dbReference type="EMBL" id="JAGYPE010000005">
    <property type="protein sequence ID" value="MBS4184631.1"/>
    <property type="molecule type" value="Genomic_DNA"/>
</dbReference>
<keyword evidence="6" id="KW-0732">Signal</keyword>
<evidence type="ECO:0000256" key="7">
    <source>
        <dbReference type="ARBA" id="ARBA00022837"/>
    </source>
</evidence>
<dbReference type="SUPFAM" id="SSF48695">
    <property type="entry name" value="Multiheme cytochromes"/>
    <property type="match status" value="1"/>
</dbReference>
<proteinExistence type="inferred from homology"/>